<comment type="caution">
    <text evidence="1">The sequence shown here is derived from an EMBL/GenBank/DDBJ whole genome shotgun (WGS) entry which is preliminary data.</text>
</comment>
<dbReference type="RefSeq" id="WP_117612059.1">
    <property type="nucleotide sequence ID" value="NZ_JAQEVG010000003.1"/>
</dbReference>
<gene>
    <name evidence="1" type="ORF">DXA79_05115</name>
</gene>
<sequence>MSDKEFRDLYGVSPQDVMDALEENRARVEYRMGLWGYPWAADEIMCDVAGELLVKGGLRRWRDYTDRKPLAAFVNSMLSDRMGEWMSTERPKYRNGITNAPHLQSYKGKRRIPTPDTPNGMALAADQARARLRGEERAIAESRLCEEGDVFGGVEDGIITAPAGDRSSYLEWLADDGQEPVERRSDAYLPDMLALRDEVKTRYGVEAWNALNRRCGGAREQDSRLMREIRHWLEKSHAGLRPDIADYPYIVRVIRGGRR</sequence>
<accession>A0A3E5HMF6</accession>
<organism evidence="1 2">
    <name type="scientific">Bifidobacterium pseudocatenulatum</name>
    <dbReference type="NCBI Taxonomy" id="28026"/>
    <lineage>
        <taxon>Bacteria</taxon>
        <taxon>Bacillati</taxon>
        <taxon>Actinomycetota</taxon>
        <taxon>Actinomycetes</taxon>
        <taxon>Bifidobacteriales</taxon>
        <taxon>Bifidobacteriaceae</taxon>
        <taxon>Bifidobacterium</taxon>
    </lineage>
</organism>
<dbReference type="Proteomes" id="UP000261031">
    <property type="component" value="Unassembled WGS sequence"/>
</dbReference>
<dbReference type="AlphaFoldDB" id="A0A3E5HMF6"/>
<name>A0A3E5HMF6_BIFPS</name>
<dbReference type="EMBL" id="QSWD01000003">
    <property type="protein sequence ID" value="RGP02621.1"/>
    <property type="molecule type" value="Genomic_DNA"/>
</dbReference>
<evidence type="ECO:0000313" key="2">
    <source>
        <dbReference type="Proteomes" id="UP000261031"/>
    </source>
</evidence>
<evidence type="ECO:0000313" key="1">
    <source>
        <dbReference type="EMBL" id="RGP02621.1"/>
    </source>
</evidence>
<protein>
    <submittedName>
        <fullName evidence="1">Uncharacterized protein</fullName>
    </submittedName>
</protein>
<proteinExistence type="predicted"/>
<reference evidence="1 2" key="1">
    <citation type="submission" date="2018-08" db="EMBL/GenBank/DDBJ databases">
        <title>A genome reference for cultivated species of the human gut microbiota.</title>
        <authorList>
            <person name="Zou Y."/>
            <person name="Xue W."/>
            <person name="Luo G."/>
        </authorList>
    </citation>
    <scope>NUCLEOTIDE SEQUENCE [LARGE SCALE GENOMIC DNA]</scope>
    <source>
        <strain evidence="1 2">OF05-12</strain>
    </source>
</reference>